<dbReference type="InterPro" id="IPR051011">
    <property type="entry name" value="Metal_resp_trans_reg"/>
</dbReference>
<dbReference type="GO" id="GO:0003700">
    <property type="term" value="F:DNA-binding transcription factor activity"/>
    <property type="evidence" value="ECO:0007669"/>
    <property type="project" value="InterPro"/>
</dbReference>
<keyword evidence="3" id="KW-0804">Transcription</keyword>
<dbReference type="InterPro" id="IPR011991">
    <property type="entry name" value="ArsR-like_HTH"/>
</dbReference>
<dbReference type="InterPro" id="IPR036390">
    <property type="entry name" value="WH_DNA-bd_sf"/>
</dbReference>
<evidence type="ECO:0000259" key="4">
    <source>
        <dbReference type="SMART" id="SM00418"/>
    </source>
</evidence>
<dbReference type="GO" id="GO:0003677">
    <property type="term" value="F:DNA binding"/>
    <property type="evidence" value="ECO:0007669"/>
    <property type="project" value="UniProtKB-KW"/>
</dbReference>
<evidence type="ECO:0000256" key="3">
    <source>
        <dbReference type="ARBA" id="ARBA00023163"/>
    </source>
</evidence>
<evidence type="ECO:0000313" key="6">
    <source>
        <dbReference type="Proteomes" id="UP000293142"/>
    </source>
</evidence>
<dbReference type="EMBL" id="SIRE01000007">
    <property type="protein sequence ID" value="TBL79487.1"/>
    <property type="molecule type" value="Genomic_DNA"/>
</dbReference>
<dbReference type="InterPro" id="IPR036388">
    <property type="entry name" value="WH-like_DNA-bd_sf"/>
</dbReference>
<evidence type="ECO:0000256" key="2">
    <source>
        <dbReference type="ARBA" id="ARBA00023125"/>
    </source>
</evidence>
<evidence type="ECO:0000256" key="1">
    <source>
        <dbReference type="ARBA" id="ARBA00023015"/>
    </source>
</evidence>
<keyword evidence="1" id="KW-0805">Transcription regulation</keyword>
<accession>A0A4Q9DRQ2</accession>
<comment type="caution">
    <text evidence="5">The sequence shown here is derived from an EMBL/GenBank/DDBJ whole genome shotgun (WGS) entry which is preliminary data.</text>
</comment>
<organism evidence="5 6">
    <name type="scientific">Paenibacillus thalictri</name>
    <dbReference type="NCBI Taxonomy" id="2527873"/>
    <lineage>
        <taxon>Bacteria</taxon>
        <taxon>Bacillati</taxon>
        <taxon>Bacillota</taxon>
        <taxon>Bacilli</taxon>
        <taxon>Bacillales</taxon>
        <taxon>Paenibacillaceae</taxon>
        <taxon>Paenibacillus</taxon>
    </lineage>
</organism>
<protein>
    <submittedName>
        <fullName evidence="5">ArsR family transcriptional regulator</fullName>
    </submittedName>
</protein>
<reference evidence="5 6" key="1">
    <citation type="submission" date="2019-02" db="EMBL/GenBank/DDBJ databases">
        <title>Paenibacillus sp. nov., isolated from surface-sterilized tissue of Thalictrum simplex L.</title>
        <authorList>
            <person name="Tuo L."/>
        </authorList>
    </citation>
    <scope>NUCLEOTIDE SEQUENCE [LARGE SCALE GENOMIC DNA]</scope>
    <source>
        <strain evidence="5 6">N2SHLJ1</strain>
    </source>
</reference>
<sequence length="326" mass="36143">MIILQCIVPAVNNFIKMRSLRTMTLAGNEKKVPAPQLLEMAKALSSDLRLRILEVLGDKPMSVTELAKLLGFAQPTVSINVAILEEAGLIETAQRFGRGKQCSRTCDSIVLELPRSYGDISEEWKTVEMPVGMYNEFRVKSPCGLIGQNGLIGQVDEPRSFYLPERSGAMLIWFSEDGYVEYRFPNVLPSEADYKAIAVSAELCSEFIGYKEDWPSDITLSINGREIGTYTSTGDFGENKGAYTPSWWYGGTQHGQLTEWRVGADGSLLNGQPCSAMKINDLGLEREETIVVRFEVKAGARNRGGLNLFGACFGNEQQAIRLTFIR</sequence>
<proteinExistence type="predicted"/>
<name>A0A4Q9DRQ2_9BACL</name>
<dbReference type="OrthoDB" id="9781958at2"/>
<keyword evidence="6" id="KW-1185">Reference proteome</keyword>
<dbReference type="CDD" id="cd00090">
    <property type="entry name" value="HTH_ARSR"/>
    <property type="match status" value="1"/>
</dbReference>
<dbReference type="PANTHER" id="PTHR43132">
    <property type="entry name" value="ARSENICAL RESISTANCE OPERON REPRESSOR ARSR-RELATED"/>
    <property type="match status" value="1"/>
</dbReference>
<dbReference type="Pfam" id="PF12840">
    <property type="entry name" value="HTH_20"/>
    <property type="match status" value="1"/>
</dbReference>
<feature type="domain" description="HTH arsR-type" evidence="4">
    <location>
        <begin position="39"/>
        <end position="151"/>
    </location>
</feature>
<dbReference type="AlphaFoldDB" id="A0A4Q9DRQ2"/>
<dbReference type="SUPFAM" id="SSF46785">
    <property type="entry name" value="Winged helix' DNA-binding domain"/>
    <property type="match status" value="1"/>
</dbReference>
<dbReference type="SMART" id="SM00418">
    <property type="entry name" value="HTH_ARSR"/>
    <property type="match status" value="1"/>
</dbReference>
<dbReference type="Gene3D" id="1.10.10.10">
    <property type="entry name" value="Winged helix-like DNA-binding domain superfamily/Winged helix DNA-binding domain"/>
    <property type="match status" value="1"/>
</dbReference>
<dbReference type="InterPro" id="IPR001845">
    <property type="entry name" value="HTH_ArsR_DNA-bd_dom"/>
</dbReference>
<dbReference type="PANTHER" id="PTHR43132:SF2">
    <property type="entry name" value="ARSENICAL RESISTANCE OPERON REPRESSOR ARSR-RELATED"/>
    <property type="match status" value="1"/>
</dbReference>
<dbReference type="Proteomes" id="UP000293142">
    <property type="component" value="Unassembled WGS sequence"/>
</dbReference>
<evidence type="ECO:0000313" key="5">
    <source>
        <dbReference type="EMBL" id="TBL79487.1"/>
    </source>
</evidence>
<gene>
    <name evidence="5" type="ORF">EYB31_11295</name>
</gene>
<keyword evidence="2" id="KW-0238">DNA-binding</keyword>